<dbReference type="EMBL" id="BAABGY010000015">
    <property type="protein sequence ID" value="GAA4341378.1"/>
    <property type="molecule type" value="Genomic_DNA"/>
</dbReference>
<evidence type="ECO:0000313" key="3">
    <source>
        <dbReference type="Proteomes" id="UP001501725"/>
    </source>
</evidence>
<organism evidence="2 3">
    <name type="scientific">Flaviaesturariibacter amylovorans</name>
    <dbReference type="NCBI Taxonomy" id="1084520"/>
    <lineage>
        <taxon>Bacteria</taxon>
        <taxon>Pseudomonadati</taxon>
        <taxon>Bacteroidota</taxon>
        <taxon>Chitinophagia</taxon>
        <taxon>Chitinophagales</taxon>
        <taxon>Chitinophagaceae</taxon>
        <taxon>Flaviaestuariibacter</taxon>
    </lineage>
</organism>
<feature type="chain" id="PRO_5045120736" description="DUF4197 domain-containing protein" evidence="1">
    <location>
        <begin position="27"/>
        <end position="227"/>
    </location>
</feature>
<dbReference type="InterPro" id="IPR025245">
    <property type="entry name" value="DUF4197"/>
</dbReference>
<dbReference type="Pfam" id="PF13852">
    <property type="entry name" value="DUF4197"/>
    <property type="match status" value="1"/>
</dbReference>
<gene>
    <name evidence="2" type="ORF">GCM10023184_39770</name>
</gene>
<accession>A0ABP8HME2</accession>
<protein>
    <recommendedName>
        <fullName evidence="4">DUF4197 domain-containing protein</fullName>
    </recommendedName>
</protein>
<proteinExistence type="predicted"/>
<evidence type="ECO:0000256" key="1">
    <source>
        <dbReference type="SAM" id="SignalP"/>
    </source>
</evidence>
<dbReference type="RefSeq" id="WP_345257656.1">
    <property type="nucleotide sequence ID" value="NZ_BAABGY010000015.1"/>
</dbReference>
<keyword evidence="1" id="KW-0732">Signal</keyword>
<evidence type="ECO:0000313" key="2">
    <source>
        <dbReference type="EMBL" id="GAA4341378.1"/>
    </source>
</evidence>
<name>A0ABP8HME2_9BACT</name>
<dbReference type="Proteomes" id="UP001501725">
    <property type="component" value="Unassembled WGS sequence"/>
</dbReference>
<keyword evidence="3" id="KW-1185">Reference proteome</keyword>
<feature type="signal peptide" evidence="1">
    <location>
        <begin position="1"/>
        <end position="26"/>
    </location>
</feature>
<comment type="caution">
    <text evidence="2">The sequence shown here is derived from an EMBL/GenBank/DDBJ whole genome shotgun (WGS) entry which is preliminary data.</text>
</comment>
<reference evidence="3" key="1">
    <citation type="journal article" date="2019" name="Int. J. Syst. Evol. Microbiol.">
        <title>The Global Catalogue of Microorganisms (GCM) 10K type strain sequencing project: providing services to taxonomists for standard genome sequencing and annotation.</title>
        <authorList>
            <consortium name="The Broad Institute Genomics Platform"/>
            <consortium name="The Broad Institute Genome Sequencing Center for Infectious Disease"/>
            <person name="Wu L."/>
            <person name="Ma J."/>
        </authorList>
    </citation>
    <scope>NUCLEOTIDE SEQUENCE [LARGE SCALE GENOMIC DNA]</scope>
    <source>
        <strain evidence="3">JCM 17919</strain>
    </source>
</reference>
<evidence type="ECO:0008006" key="4">
    <source>
        <dbReference type="Google" id="ProtNLM"/>
    </source>
</evidence>
<sequence>MKKLFLPLLALLMLPFAWSCSSSRLANYTLTEQDAADAIRQLLQFGTEGGVRGNAFAKQNIINTVFPEQVAKVLNTANDLGLSKDLDKFTTTLSTAATASVERSVPVFAGAITGMRLSDAMSLVKGGGSSATEYLKSQTSSQLLTALRPVMETALAEYKLNTMWDDLTKPIKNTGLGSRLNLDLSNLMAIAVRDAMFRKMAEKEAEIRNNASARTTPLLQRVFGRSW</sequence>